<evidence type="ECO:0000313" key="1">
    <source>
        <dbReference type="EMBL" id="KAH9425015.1"/>
    </source>
</evidence>
<name>A0ABQ8JQX4_DERPT</name>
<organism evidence="1 2">
    <name type="scientific">Dermatophagoides pteronyssinus</name>
    <name type="common">European house dust mite</name>
    <dbReference type="NCBI Taxonomy" id="6956"/>
    <lineage>
        <taxon>Eukaryota</taxon>
        <taxon>Metazoa</taxon>
        <taxon>Ecdysozoa</taxon>
        <taxon>Arthropoda</taxon>
        <taxon>Chelicerata</taxon>
        <taxon>Arachnida</taxon>
        <taxon>Acari</taxon>
        <taxon>Acariformes</taxon>
        <taxon>Sarcoptiformes</taxon>
        <taxon>Astigmata</taxon>
        <taxon>Psoroptidia</taxon>
        <taxon>Analgoidea</taxon>
        <taxon>Pyroglyphidae</taxon>
        <taxon>Dermatophagoidinae</taxon>
        <taxon>Dermatophagoides</taxon>
    </lineage>
</organism>
<reference evidence="1 2" key="1">
    <citation type="journal article" date="2018" name="J. Allergy Clin. Immunol.">
        <title>High-quality assembly of Dermatophagoides pteronyssinus genome and transcriptome reveals a wide range of novel allergens.</title>
        <authorList>
            <person name="Liu X.Y."/>
            <person name="Yang K.Y."/>
            <person name="Wang M.Q."/>
            <person name="Kwok J.S."/>
            <person name="Zeng X."/>
            <person name="Yang Z."/>
            <person name="Xiao X.J."/>
            <person name="Lau C.P."/>
            <person name="Li Y."/>
            <person name="Huang Z.M."/>
            <person name="Ba J.G."/>
            <person name="Yim A.K."/>
            <person name="Ouyang C.Y."/>
            <person name="Ngai S.M."/>
            <person name="Chan T.F."/>
            <person name="Leung E.L."/>
            <person name="Liu L."/>
            <person name="Liu Z.G."/>
            <person name="Tsui S.K."/>
        </authorList>
    </citation>
    <scope>NUCLEOTIDE SEQUENCE [LARGE SCALE GENOMIC DNA]</scope>
    <source>
        <strain evidence="1">Derp</strain>
    </source>
</reference>
<sequence length="223" mass="24693">MPTKIAAITSRNVEKYFATGITEPVSLTNGHIGYTDPFEPVKPVVVLSVVNVSDIVSGSIVSNNFIQSQRLNILKRRLIIIFSGPNDNNVIHSQTSPKTYIVGFHCKQPCFNNDKTVNTTQKIDDNKLIIITIISIVGGDCIPYESIRFSIERKFPVINKPTDINIDVIFIIFLDNTRQLKFLSSIAIISRNVEKYPAAGVTAPASLTNGHIGYIEPFDTDIV</sequence>
<dbReference type="EMBL" id="NJHN03000024">
    <property type="protein sequence ID" value="KAH9425015.1"/>
    <property type="molecule type" value="Genomic_DNA"/>
</dbReference>
<evidence type="ECO:0000313" key="2">
    <source>
        <dbReference type="Proteomes" id="UP000887458"/>
    </source>
</evidence>
<dbReference type="Proteomes" id="UP000887458">
    <property type="component" value="Unassembled WGS sequence"/>
</dbReference>
<accession>A0ABQ8JQX4</accession>
<protein>
    <submittedName>
        <fullName evidence="1">Uncharacterized protein</fullName>
    </submittedName>
</protein>
<reference evidence="1 2" key="2">
    <citation type="journal article" date="2022" name="Mol. Biol. Evol.">
        <title>Comparative Genomics Reveals Insights into the Divergent Evolution of Astigmatic Mites and Household Pest Adaptations.</title>
        <authorList>
            <person name="Xiong Q."/>
            <person name="Wan A.T."/>
            <person name="Liu X."/>
            <person name="Fung C.S."/>
            <person name="Xiao X."/>
            <person name="Malainual N."/>
            <person name="Hou J."/>
            <person name="Wang L."/>
            <person name="Wang M."/>
            <person name="Yang K.Y."/>
            <person name="Cui Y."/>
            <person name="Leung E.L."/>
            <person name="Nong W."/>
            <person name="Shin S.K."/>
            <person name="Au S.W."/>
            <person name="Jeong K.Y."/>
            <person name="Chew F.T."/>
            <person name="Hui J.H."/>
            <person name="Leung T.F."/>
            <person name="Tungtrongchitr A."/>
            <person name="Zhong N."/>
            <person name="Liu Z."/>
            <person name="Tsui S.K."/>
        </authorList>
    </citation>
    <scope>NUCLEOTIDE SEQUENCE [LARGE SCALE GENOMIC DNA]</scope>
    <source>
        <strain evidence="1">Derp</strain>
    </source>
</reference>
<proteinExistence type="predicted"/>
<keyword evidence="2" id="KW-1185">Reference proteome</keyword>
<gene>
    <name evidence="1" type="ORF">DERP_009240</name>
</gene>
<comment type="caution">
    <text evidence="1">The sequence shown here is derived from an EMBL/GenBank/DDBJ whole genome shotgun (WGS) entry which is preliminary data.</text>
</comment>